<feature type="binding site" evidence="9">
    <location>
        <position position="15"/>
    </location>
    <ligand>
        <name>sn-glycerol 3-phosphate</name>
        <dbReference type="ChEBI" id="CHEBI:57597"/>
    </ligand>
</feature>
<comment type="activity regulation">
    <text evidence="9">Inhibited by fructose 1,6-bisphosphate (FBP).</text>
</comment>
<dbReference type="FunFam" id="3.30.420.40:FF:000007">
    <property type="entry name" value="Glycerol kinase"/>
    <property type="match status" value="1"/>
</dbReference>
<evidence type="ECO:0000256" key="9">
    <source>
        <dbReference type="HAMAP-Rule" id="MF_00186"/>
    </source>
</evidence>
<dbReference type="EMBL" id="JAJNNZ010000008">
    <property type="protein sequence ID" value="MCJ2377505.1"/>
    <property type="molecule type" value="Genomic_DNA"/>
</dbReference>
<dbReference type="InterPro" id="IPR018483">
    <property type="entry name" value="Carb_kinase_FGGY_CS"/>
</dbReference>
<dbReference type="PROSITE" id="PS00933">
    <property type="entry name" value="FGGY_KINASES_1"/>
    <property type="match status" value="1"/>
</dbReference>
<dbReference type="InterPro" id="IPR018485">
    <property type="entry name" value="FGGY_C"/>
</dbReference>
<feature type="binding site" evidence="9">
    <location>
        <position position="268"/>
    </location>
    <ligand>
        <name>ATP</name>
        <dbReference type="ChEBI" id="CHEBI:30616"/>
    </ligand>
</feature>
<dbReference type="InterPro" id="IPR000577">
    <property type="entry name" value="Carb_kinase_FGGY"/>
</dbReference>
<evidence type="ECO:0000256" key="10">
    <source>
        <dbReference type="RuleBase" id="RU003733"/>
    </source>
</evidence>
<feature type="binding site" evidence="9">
    <location>
        <position position="16"/>
    </location>
    <ligand>
        <name>ATP</name>
        <dbReference type="ChEBI" id="CHEBI:30616"/>
    </ligand>
</feature>
<evidence type="ECO:0000256" key="1">
    <source>
        <dbReference type="ARBA" id="ARBA00005190"/>
    </source>
</evidence>
<protein>
    <recommendedName>
        <fullName evidence="9">Glycerol kinase</fullName>
        <ecNumber evidence="9">2.7.1.30</ecNumber>
    </recommendedName>
    <alternativeName>
        <fullName evidence="9">ATP:glycerol 3-phosphotransferase</fullName>
    </alternativeName>
    <alternativeName>
        <fullName evidence="9">Glycerokinase</fullName>
        <shortName evidence="9">GK</shortName>
    </alternativeName>
</protein>
<reference evidence="13" key="1">
    <citation type="submission" date="2021-11" db="EMBL/GenBank/DDBJ databases">
        <title>Vibrio ZSDE26 sp. nov. and Vibrio ZSDZ34 sp. nov., isolated from coastal seawater in Qingdao.</title>
        <authorList>
            <person name="Zhang P."/>
        </authorList>
    </citation>
    <scope>NUCLEOTIDE SEQUENCE</scope>
    <source>
        <strain evidence="13">ZSDZ34</strain>
    </source>
</reference>
<feature type="binding site" evidence="9">
    <location>
        <position position="15"/>
    </location>
    <ligand>
        <name>ADP</name>
        <dbReference type="ChEBI" id="CHEBI:456216"/>
    </ligand>
</feature>
<feature type="binding site" evidence="9">
    <location>
        <position position="315"/>
    </location>
    <ligand>
        <name>ATP</name>
        <dbReference type="ChEBI" id="CHEBI:30616"/>
    </ligand>
</feature>
<keyword evidence="5 9" id="KW-0418">Kinase</keyword>
<feature type="binding site" evidence="9">
    <location>
        <position position="85"/>
    </location>
    <ligand>
        <name>sn-glycerol 3-phosphate</name>
        <dbReference type="ChEBI" id="CHEBI:57597"/>
    </ligand>
</feature>
<feature type="binding site" evidence="9">
    <location>
        <position position="246"/>
    </location>
    <ligand>
        <name>glycerol</name>
        <dbReference type="ChEBI" id="CHEBI:17754"/>
    </ligand>
</feature>
<dbReference type="GO" id="GO:0019563">
    <property type="term" value="P:glycerol catabolic process"/>
    <property type="evidence" value="ECO:0007669"/>
    <property type="project" value="UniProtKB-UniRule"/>
</dbReference>
<evidence type="ECO:0000256" key="6">
    <source>
        <dbReference type="ARBA" id="ARBA00022798"/>
    </source>
</evidence>
<feature type="binding site" evidence="9">
    <location>
        <position position="412"/>
    </location>
    <ligand>
        <name>ADP</name>
        <dbReference type="ChEBI" id="CHEBI:456216"/>
    </ligand>
</feature>
<comment type="caution">
    <text evidence="13">The sequence shown here is derived from an EMBL/GenBank/DDBJ whole genome shotgun (WGS) entry which is preliminary data.</text>
</comment>
<dbReference type="GO" id="GO:0005829">
    <property type="term" value="C:cytosol"/>
    <property type="evidence" value="ECO:0007669"/>
    <property type="project" value="UniProtKB-ARBA"/>
</dbReference>
<comment type="pathway">
    <text evidence="1 9">Polyol metabolism; glycerol degradation via glycerol kinase pathway; sn-glycerol 3-phosphate from glycerol: step 1/1.</text>
</comment>
<accession>A0A9X1WFK4</accession>
<feature type="binding site" evidence="9">
    <location>
        <position position="86"/>
    </location>
    <ligand>
        <name>sn-glycerol 3-phosphate</name>
        <dbReference type="ChEBI" id="CHEBI:57597"/>
    </ligand>
</feature>
<dbReference type="InterPro" id="IPR043129">
    <property type="entry name" value="ATPase_NBD"/>
</dbReference>
<comment type="catalytic activity">
    <reaction evidence="8 9">
        <text>glycerol + ATP = sn-glycerol 3-phosphate + ADP + H(+)</text>
        <dbReference type="Rhea" id="RHEA:21644"/>
        <dbReference type="ChEBI" id="CHEBI:15378"/>
        <dbReference type="ChEBI" id="CHEBI:17754"/>
        <dbReference type="ChEBI" id="CHEBI:30616"/>
        <dbReference type="ChEBI" id="CHEBI:57597"/>
        <dbReference type="ChEBI" id="CHEBI:456216"/>
        <dbReference type="EC" id="2.7.1.30"/>
    </reaction>
</comment>
<dbReference type="Pfam" id="PF02782">
    <property type="entry name" value="FGGY_C"/>
    <property type="match status" value="1"/>
</dbReference>
<feature type="binding site" evidence="9">
    <location>
        <position position="137"/>
    </location>
    <ligand>
        <name>glycerol</name>
        <dbReference type="ChEBI" id="CHEBI:17754"/>
    </ligand>
</feature>
<dbReference type="GO" id="GO:0006072">
    <property type="term" value="P:glycerol-3-phosphate metabolic process"/>
    <property type="evidence" value="ECO:0007669"/>
    <property type="project" value="InterPro"/>
</dbReference>
<dbReference type="FunFam" id="3.30.420.40:FF:000008">
    <property type="entry name" value="Glycerol kinase"/>
    <property type="match status" value="1"/>
</dbReference>
<dbReference type="SUPFAM" id="SSF53067">
    <property type="entry name" value="Actin-like ATPase domain"/>
    <property type="match status" value="2"/>
</dbReference>
<feature type="binding site" evidence="9">
    <location>
        <position position="15"/>
    </location>
    <ligand>
        <name>ATP</name>
        <dbReference type="ChEBI" id="CHEBI:30616"/>
    </ligand>
</feature>
<comment type="function">
    <text evidence="9">Key enzyme in the regulation of glycerol uptake and metabolism. Catalyzes the phosphorylation of glycerol to yield sn-glycerol 3-phosphate.</text>
</comment>
<dbReference type="EC" id="2.7.1.30" evidence="9"/>
<feature type="binding site" evidence="9">
    <location>
        <position position="247"/>
    </location>
    <ligand>
        <name>glycerol</name>
        <dbReference type="ChEBI" id="CHEBI:17754"/>
    </ligand>
</feature>
<dbReference type="PROSITE" id="PS00445">
    <property type="entry name" value="FGGY_KINASES_2"/>
    <property type="match status" value="1"/>
</dbReference>
<feature type="binding site" evidence="9">
    <location>
        <position position="412"/>
    </location>
    <ligand>
        <name>ATP</name>
        <dbReference type="ChEBI" id="CHEBI:30616"/>
    </ligand>
</feature>
<dbReference type="RefSeq" id="WP_244357539.1">
    <property type="nucleotide sequence ID" value="NZ_JAJNNZ010000008.1"/>
</dbReference>
<feature type="binding site" evidence="9">
    <location>
        <position position="246"/>
    </location>
    <ligand>
        <name>sn-glycerol 3-phosphate</name>
        <dbReference type="ChEBI" id="CHEBI:57597"/>
    </ligand>
</feature>
<feature type="binding site" evidence="9">
    <location>
        <position position="17"/>
    </location>
    <ligand>
        <name>ATP</name>
        <dbReference type="ChEBI" id="CHEBI:30616"/>
    </ligand>
</feature>
<feature type="binding site" evidence="9">
    <location>
        <position position="268"/>
    </location>
    <ligand>
        <name>ADP</name>
        <dbReference type="ChEBI" id="CHEBI:456216"/>
    </ligand>
</feature>
<dbReference type="Gene3D" id="3.30.420.40">
    <property type="match status" value="2"/>
</dbReference>
<sequence length="496" mass="54804">MGKNNKVVVALDQGTTSSRAIIFDHDANIVSTAQREFTQIYPNAGWVEHDPMEIWATQRSSLTEVLAQSDIENDEVAAIGITNQRETTIVWDKNTGQPIYNAIVWQCRRTAEYCDQLKSNGHEDYIRQTTGLVIDAYFSGSKIAWILDNVEGARDKAENGELLFGTVDTWLIWKLTHGKSHVTDVTNASRTMLFNIHTLQWDQTLLDLFNIPKAMLPEVKSSSEIYGYTNIGGGSVDIPISGIAGDQQAALFGQQCLKKGMVKNTYGTGCFLLMNTGSNAINSKHGLLTTIGYQIGDEVTYALEGSVFMGGATIQWLRDELGLIQDASDTQYFAEKVDDTNGVYLVPAFVGLGAPYWDPHARGSLTGLTRGTNRNHIIRAALESIAYQSRDVLLAMEEDSGIKLNQIRVDGGAVANDFLMQFQADIMGNKVVRPVIRESTALGAAMLAGLAVGFWNSRVELADKKEIERTFSPKLDRSAREQLYKGWLNAIKRTRS</sequence>
<keyword evidence="14" id="KW-1185">Reference proteome</keyword>
<keyword evidence="7 9" id="KW-0067">ATP-binding</keyword>
<organism evidence="13 14">
    <name type="scientific">Vibrio gelatinilyticus</name>
    <dbReference type="NCBI Taxonomy" id="2893468"/>
    <lineage>
        <taxon>Bacteria</taxon>
        <taxon>Pseudomonadati</taxon>
        <taxon>Pseudomonadota</taxon>
        <taxon>Gammaproteobacteria</taxon>
        <taxon>Vibrionales</taxon>
        <taxon>Vibrionaceae</taxon>
        <taxon>Vibrio</taxon>
    </lineage>
</organism>
<dbReference type="NCBIfam" id="TIGR01311">
    <property type="entry name" value="glycerol_kin"/>
    <property type="match status" value="1"/>
</dbReference>
<evidence type="ECO:0000256" key="7">
    <source>
        <dbReference type="ARBA" id="ARBA00022840"/>
    </source>
</evidence>
<feature type="binding site" evidence="9">
    <location>
        <position position="137"/>
    </location>
    <ligand>
        <name>sn-glycerol 3-phosphate</name>
        <dbReference type="ChEBI" id="CHEBI:57597"/>
    </ligand>
</feature>
<evidence type="ECO:0000256" key="5">
    <source>
        <dbReference type="ARBA" id="ARBA00022777"/>
    </source>
</evidence>
<feature type="binding site" evidence="9">
    <location>
        <position position="311"/>
    </location>
    <ligand>
        <name>ATP</name>
        <dbReference type="ChEBI" id="CHEBI:30616"/>
    </ligand>
</feature>
<feature type="binding site" evidence="9">
    <location>
        <position position="85"/>
    </location>
    <ligand>
        <name>glycerol</name>
        <dbReference type="ChEBI" id="CHEBI:17754"/>
    </ligand>
</feature>
<evidence type="ECO:0000256" key="8">
    <source>
        <dbReference type="ARBA" id="ARBA00052101"/>
    </source>
</evidence>
<dbReference type="GO" id="GO:0005524">
    <property type="term" value="F:ATP binding"/>
    <property type="evidence" value="ECO:0007669"/>
    <property type="project" value="UniProtKB-UniRule"/>
</dbReference>
<evidence type="ECO:0000313" key="13">
    <source>
        <dbReference type="EMBL" id="MCJ2377505.1"/>
    </source>
</evidence>
<dbReference type="GO" id="GO:0004370">
    <property type="term" value="F:glycerol kinase activity"/>
    <property type="evidence" value="ECO:0007669"/>
    <property type="project" value="UniProtKB-UniRule"/>
</dbReference>
<feature type="binding site" evidence="9">
    <location>
        <position position="311"/>
    </location>
    <ligand>
        <name>ADP</name>
        <dbReference type="ChEBI" id="CHEBI:456216"/>
    </ligand>
</feature>
<proteinExistence type="inferred from homology"/>
<feature type="binding site" evidence="9">
    <location>
        <position position="86"/>
    </location>
    <ligand>
        <name>glycerol</name>
        <dbReference type="ChEBI" id="CHEBI:17754"/>
    </ligand>
</feature>
<dbReference type="Pfam" id="PF00370">
    <property type="entry name" value="FGGY_N"/>
    <property type="match status" value="1"/>
</dbReference>
<comment type="similarity">
    <text evidence="2 9 10">Belongs to the FGGY kinase family.</text>
</comment>
<dbReference type="HAMAP" id="MF_00186">
    <property type="entry name" value="Glycerol_kin"/>
    <property type="match status" value="1"/>
</dbReference>
<dbReference type="PANTHER" id="PTHR10196:SF69">
    <property type="entry name" value="GLYCEROL KINASE"/>
    <property type="match status" value="1"/>
</dbReference>
<evidence type="ECO:0000256" key="3">
    <source>
        <dbReference type="ARBA" id="ARBA00022679"/>
    </source>
</evidence>
<feature type="domain" description="Carbohydrate kinase FGGY N-terminal" evidence="11">
    <location>
        <begin position="8"/>
        <end position="253"/>
    </location>
</feature>
<keyword evidence="3 9" id="KW-0808">Transferase</keyword>
<dbReference type="CDD" id="cd07786">
    <property type="entry name" value="FGGY_EcGK_like"/>
    <property type="match status" value="1"/>
</dbReference>
<keyword evidence="6 9" id="KW-0319">Glycerol metabolism</keyword>
<dbReference type="AlphaFoldDB" id="A0A9X1WFK4"/>
<feature type="domain" description="Carbohydrate kinase FGGY C-terminal" evidence="12">
    <location>
        <begin position="263"/>
        <end position="451"/>
    </location>
</feature>
<dbReference type="Proteomes" id="UP001139488">
    <property type="component" value="Unassembled WGS sequence"/>
</dbReference>
<evidence type="ECO:0000259" key="12">
    <source>
        <dbReference type="Pfam" id="PF02782"/>
    </source>
</evidence>
<dbReference type="InterPro" id="IPR005999">
    <property type="entry name" value="Glycerol_kin"/>
</dbReference>
<evidence type="ECO:0000313" key="14">
    <source>
        <dbReference type="Proteomes" id="UP001139488"/>
    </source>
</evidence>
<feature type="binding site" evidence="9">
    <location>
        <position position="416"/>
    </location>
    <ligand>
        <name>ADP</name>
        <dbReference type="ChEBI" id="CHEBI:456216"/>
    </ligand>
</feature>
<keyword evidence="4 9" id="KW-0547">Nucleotide-binding</keyword>
<evidence type="ECO:0000256" key="4">
    <source>
        <dbReference type="ARBA" id="ARBA00022741"/>
    </source>
</evidence>
<evidence type="ECO:0000259" key="11">
    <source>
        <dbReference type="Pfam" id="PF00370"/>
    </source>
</evidence>
<dbReference type="PIRSF" id="PIRSF000538">
    <property type="entry name" value="GlpK"/>
    <property type="match status" value="1"/>
</dbReference>
<dbReference type="NCBIfam" id="NF000756">
    <property type="entry name" value="PRK00047.1"/>
    <property type="match status" value="1"/>
</dbReference>
<evidence type="ECO:0000256" key="2">
    <source>
        <dbReference type="ARBA" id="ARBA00009156"/>
    </source>
</evidence>
<dbReference type="PANTHER" id="PTHR10196">
    <property type="entry name" value="SUGAR KINASE"/>
    <property type="match status" value="1"/>
</dbReference>
<dbReference type="InterPro" id="IPR018484">
    <property type="entry name" value="FGGY_N"/>
</dbReference>
<feature type="binding site" evidence="9">
    <location>
        <position position="19"/>
    </location>
    <ligand>
        <name>ADP</name>
        <dbReference type="ChEBI" id="CHEBI:456216"/>
    </ligand>
</feature>
<name>A0A9X1WFK4_9VIBR</name>
<gene>
    <name evidence="9 13" type="primary">glpK</name>
    <name evidence="13" type="ORF">LNL84_11745</name>
</gene>